<name>A0A3P6U907_DIBLA</name>
<feature type="region of interest" description="Disordered" evidence="1">
    <location>
        <begin position="265"/>
        <end position="308"/>
    </location>
</feature>
<keyword evidence="3" id="KW-1185">Reference proteome</keyword>
<evidence type="ECO:0000256" key="1">
    <source>
        <dbReference type="SAM" id="MobiDB-lite"/>
    </source>
</evidence>
<dbReference type="EMBL" id="UYRU01044861">
    <property type="protein sequence ID" value="VDK87960.1"/>
    <property type="molecule type" value="Genomic_DNA"/>
</dbReference>
<protein>
    <submittedName>
        <fullName evidence="2">Uncharacterized protein</fullName>
    </submittedName>
</protein>
<reference evidence="2 3" key="1">
    <citation type="submission" date="2018-11" db="EMBL/GenBank/DDBJ databases">
        <authorList>
            <consortium name="Pathogen Informatics"/>
        </authorList>
    </citation>
    <scope>NUCLEOTIDE SEQUENCE [LARGE SCALE GENOMIC DNA]</scope>
</reference>
<accession>A0A3P6U907</accession>
<sequence length="434" mass="47517">MDDKVPVKSSTSLTTPQVTLFDQPRTCEAKIDDGIGVDPPRQTPKRFKWDPHRVKQSTPNEKARRTLLGGPTSDHPPSKAVMNRTFGALLSNTPLPSSDGAERKPPLQTPLVLCHSVDKIVHSTATLDRSPGLILGLSPILPDNQSLDAEEGAEFSGSQQVGTQAPAMKLEDTHSEQQLSCSFAKPFPVKGCKRQDLNTFTLNDSPRGTHNCSGLEAVASDNSYRTPTFAELQEDSLCQPGSASVNFSADKQSDGDRRRSLILNCRKPLHNSVPSSSPRRQPTVDLDTFPVTGSPRLPPNTPTDQGKFSKKVSFGSLCNLRAGTSTEKNKKTTETVVGYGSEPTTFLLPTKPATPFPTSQLEEIKDQKPESSQNETIRKSTEASKATNLDCLKEKQLTTRDFDLICSGWEELDTFICCYNILNGLSKLRLRIRP</sequence>
<gene>
    <name evidence="2" type="ORF">DILT_LOCUS4121</name>
</gene>
<dbReference type="Proteomes" id="UP000281553">
    <property type="component" value="Unassembled WGS sequence"/>
</dbReference>
<dbReference type="OrthoDB" id="6277565at2759"/>
<evidence type="ECO:0000313" key="3">
    <source>
        <dbReference type="Proteomes" id="UP000281553"/>
    </source>
</evidence>
<proteinExistence type="predicted"/>
<feature type="region of interest" description="Disordered" evidence="1">
    <location>
        <begin position="1"/>
        <end position="79"/>
    </location>
</feature>
<evidence type="ECO:0000313" key="2">
    <source>
        <dbReference type="EMBL" id="VDK87960.1"/>
    </source>
</evidence>
<organism evidence="2 3">
    <name type="scientific">Dibothriocephalus latus</name>
    <name type="common">Fish tapeworm</name>
    <name type="synonym">Diphyllobothrium latum</name>
    <dbReference type="NCBI Taxonomy" id="60516"/>
    <lineage>
        <taxon>Eukaryota</taxon>
        <taxon>Metazoa</taxon>
        <taxon>Spiralia</taxon>
        <taxon>Lophotrochozoa</taxon>
        <taxon>Platyhelminthes</taxon>
        <taxon>Cestoda</taxon>
        <taxon>Eucestoda</taxon>
        <taxon>Diphyllobothriidea</taxon>
        <taxon>Diphyllobothriidae</taxon>
        <taxon>Dibothriocephalus</taxon>
    </lineage>
</organism>
<dbReference type="AlphaFoldDB" id="A0A3P6U907"/>
<feature type="compositionally biased region" description="Polar residues" evidence="1">
    <location>
        <begin position="8"/>
        <end position="20"/>
    </location>
</feature>